<reference evidence="5" key="1">
    <citation type="submission" date="2012-12" db="EMBL/GenBank/DDBJ databases">
        <authorList>
            <person name="Hellsten U."/>
            <person name="Grimwood J."/>
            <person name="Chapman J.A."/>
            <person name="Shapiro H."/>
            <person name="Aerts A."/>
            <person name="Otillar R.P."/>
            <person name="Terry A.Y."/>
            <person name="Boore J.L."/>
            <person name="Simakov O."/>
            <person name="Marletaz F."/>
            <person name="Cho S.-J."/>
            <person name="Edsinger-Gonzales E."/>
            <person name="Havlak P."/>
            <person name="Kuo D.-H."/>
            <person name="Larsson T."/>
            <person name="Lv J."/>
            <person name="Arendt D."/>
            <person name="Savage R."/>
            <person name="Osoegawa K."/>
            <person name="de Jong P."/>
            <person name="Lindberg D.R."/>
            <person name="Seaver E.C."/>
            <person name="Weisblat D.A."/>
            <person name="Putnam N.H."/>
            <person name="Grigoriev I.V."/>
            <person name="Rokhsar D.S."/>
        </authorList>
    </citation>
    <scope>NUCLEOTIDE SEQUENCE</scope>
    <source>
        <strain evidence="5">I ESC-2004</strain>
    </source>
</reference>
<protein>
    <recommendedName>
        <fullName evidence="2">Bacteriophage lambda Replication protein O N-terminal domain-containing protein</fullName>
    </recommendedName>
</protein>
<dbReference type="EMBL" id="KB293080">
    <property type="protein sequence ID" value="ELU16560.1"/>
    <property type="molecule type" value="Genomic_DNA"/>
</dbReference>
<evidence type="ECO:0000313" key="5">
    <source>
        <dbReference type="Proteomes" id="UP000014760"/>
    </source>
</evidence>
<accession>R7VK81</accession>
<sequence length="568" mass="64437">MDDGHTRIAHGLLEELMQVKKYKLSGREYAVLMVVLRKTYGYMKTEDWIALSQFELMTGIEKSNCRKVILSLVDRKILNRSVNGNDQKLSININVSEWLLESPSKQAAATKKQAKKQIWLNSTISESNSTISESNSTISESNSTTTIDKDNNNTLKDNVTTPVLTTPVEQFVSDDHSVELHEMVNQADQPVLENHIPDATEMVSQSDQPTDQPKTKTRKPSHKFTEADMAFALLMAQRIDAVNGTEEKRRNLNNWADELRKMREIDGRDPEQIAAVFNWCNQDDFWQTNIQSPATLRKKFAMLNGKCLKASANRNTSTTSTGWTGSDMATGTSNNVADLQQARADRQVQVFSELSTEDQGRIINGVFLELKNSFPGQFLKYEKQIAGWEDHERKRLYSDDDFRRLTARQIKNGLTTACKGEWLPSIGRLIQCCQPDLNELGLPGMEEAWQEACNHSHEVIQHRWSHEAVYLAGRRVGWHGIRSASGDIQVQRLKKIFTDAYQHLVDDTIRGADLRGEAIAALTDMRRQSEEEKATRYGQFLVQQEMDKQGIPQRMSGAEALKRMRAGL</sequence>
<dbReference type="InterPro" id="IPR009731">
    <property type="entry name" value="P-like"/>
</dbReference>
<feature type="region of interest" description="Disordered" evidence="1">
    <location>
        <begin position="129"/>
        <end position="161"/>
    </location>
</feature>
<feature type="compositionally biased region" description="Polar residues" evidence="1">
    <location>
        <begin position="202"/>
        <end position="212"/>
    </location>
</feature>
<evidence type="ECO:0000313" key="4">
    <source>
        <dbReference type="EnsemblMetazoa" id="CapteP203755"/>
    </source>
</evidence>
<dbReference type="EMBL" id="AMQN01017401">
    <property type="status" value="NOT_ANNOTATED_CDS"/>
    <property type="molecule type" value="Genomic_DNA"/>
</dbReference>
<feature type="domain" description="Bacteriophage lambda Replication protein O N-terminal" evidence="2">
    <location>
        <begin position="1"/>
        <end position="98"/>
    </location>
</feature>
<feature type="region of interest" description="Disordered" evidence="1">
    <location>
        <begin position="202"/>
        <end position="222"/>
    </location>
</feature>
<gene>
    <name evidence="3" type="ORF">CAPTEDRAFT_203755</name>
</gene>
<reference evidence="4" key="3">
    <citation type="submission" date="2015-06" db="UniProtKB">
        <authorList>
            <consortium name="EnsemblMetazoa"/>
        </authorList>
    </citation>
    <scope>IDENTIFICATION</scope>
</reference>
<dbReference type="AlphaFoldDB" id="R7VK81"/>
<organism evidence="3">
    <name type="scientific">Capitella teleta</name>
    <name type="common">Polychaete worm</name>
    <dbReference type="NCBI Taxonomy" id="283909"/>
    <lineage>
        <taxon>Eukaryota</taxon>
        <taxon>Metazoa</taxon>
        <taxon>Spiralia</taxon>
        <taxon>Lophotrochozoa</taxon>
        <taxon>Annelida</taxon>
        <taxon>Polychaeta</taxon>
        <taxon>Sedentaria</taxon>
        <taxon>Scolecida</taxon>
        <taxon>Capitellidae</taxon>
        <taxon>Capitella</taxon>
    </lineage>
</organism>
<reference evidence="3 5" key="2">
    <citation type="journal article" date="2013" name="Nature">
        <title>Insights into bilaterian evolution from three spiralian genomes.</title>
        <authorList>
            <person name="Simakov O."/>
            <person name="Marletaz F."/>
            <person name="Cho S.J."/>
            <person name="Edsinger-Gonzales E."/>
            <person name="Havlak P."/>
            <person name="Hellsten U."/>
            <person name="Kuo D.H."/>
            <person name="Larsson T."/>
            <person name="Lv J."/>
            <person name="Arendt D."/>
            <person name="Savage R."/>
            <person name="Osoegawa K."/>
            <person name="de Jong P."/>
            <person name="Grimwood J."/>
            <person name="Chapman J.A."/>
            <person name="Shapiro H."/>
            <person name="Aerts A."/>
            <person name="Otillar R.P."/>
            <person name="Terry A.Y."/>
            <person name="Boore J.L."/>
            <person name="Grigoriev I.V."/>
            <person name="Lindberg D.R."/>
            <person name="Seaver E.C."/>
            <person name="Weisblat D.A."/>
            <person name="Putnam N.H."/>
            <person name="Rokhsar D.S."/>
        </authorList>
    </citation>
    <scope>NUCLEOTIDE SEQUENCE</scope>
    <source>
        <strain evidence="3 5">I ESC-2004</strain>
    </source>
</reference>
<dbReference type="HOGENOM" id="CLU_479998_0_0_1"/>
<dbReference type="Pfam" id="PF06992">
    <property type="entry name" value="Phage_lambda_P"/>
    <property type="match status" value="1"/>
</dbReference>
<evidence type="ECO:0000259" key="2">
    <source>
        <dbReference type="Pfam" id="PF04492"/>
    </source>
</evidence>
<dbReference type="Gene3D" id="1.10.10.10">
    <property type="entry name" value="Winged helix-like DNA-binding domain superfamily/Winged helix DNA-binding domain"/>
    <property type="match status" value="1"/>
</dbReference>
<proteinExistence type="predicted"/>
<feature type="compositionally biased region" description="Low complexity" evidence="1">
    <location>
        <begin position="129"/>
        <end position="146"/>
    </location>
</feature>
<dbReference type="Pfam" id="PF04492">
    <property type="entry name" value="Phage_rep_O"/>
    <property type="match status" value="1"/>
</dbReference>
<keyword evidence="5" id="KW-1185">Reference proteome</keyword>
<dbReference type="Proteomes" id="UP000014760">
    <property type="component" value="Unassembled WGS sequence"/>
</dbReference>
<dbReference type="InterPro" id="IPR036388">
    <property type="entry name" value="WH-like_DNA-bd_sf"/>
</dbReference>
<dbReference type="EnsemblMetazoa" id="CapteT203755">
    <property type="protein sequence ID" value="CapteP203755"/>
    <property type="gene ID" value="CapteG203755"/>
</dbReference>
<feature type="compositionally biased region" description="Polar residues" evidence="1">
    <location>
        <begin position="152"/>
        <end position="161"/>
    </location>
</feature>
<dbReference type="GO" id="GO:0006270">
    <property type="term" value="P:DNA replication initiation"/>
    <property type="evidence" value="ECO:0007669"/>
    <property type="project" value="InterPro"/>
</dbReference>
<dbReference type="InterPro" id="IPR006497">
    <property type="entry name" value="Phage_lambda_VrpO_N"/>
</dbReference>
<evidence type="ECO:0000313" key="3">
    <source>
        <dbReference type="EMBL" id="ELU16560.1"/>
    </source>
</evidence>
<name>R7VK81_CAPTE</name>
<dbReference type="NCBIfam" id="TIGR01610">
    <property type="entry name" value="phage_O_Nterm"/>
    <property type="match status" value="1"/>
</dbReference>
<evidence type="ECO:0000256" key="1">
    <source>
        <dbReference type="SAM" id="MobiDB-lite"/>
    </source>
</evidence>